<dbReference type="AlphaFoldDB" id="S8EVV3"/>
<reference evidence="1 2" key="1">
    <citation type="journal article" date="2012" name="Science">
        <title>The Paleozoic origin of enzymatic lignin decomposition reconstructed from 31 fungal genomes.</title>
        <authorList>
            <person name="Floudas D."/>
            <person name="Binder M."/>
            <person name="Riley R."/>
            <person name="Barry K."/>
            <person name="Blanchette R.A."/>
            <person name="Henrissat B."/>
            <person name="Martinez A.T."/>
            <person name="Otillar R."/>
            <person name="Spatafora J.W."/>
            <person name="Yadav J.S."/>
            <person name="Aerts A."/>
            <person name="Benoit I."/>
            <person name="Boyd A."/>
            <person name="Carlson A."/>
            <person name="Copeland A."/>
            <person name="Coutinho P.M."/>
            <person name="de Vries R.P."/>
            <person name="Ferreira P."/>
            <person name="Findley K."/>
            <person name="Foster B."/>
            <person name="Gaskell J."/>
            <person name="Glotzer D."/>
            <person name="Gorecki P."/>
            <person name="Heitman J."/>
            <person name="Hesse C."/>
            <person name="Hori C."/>
            <person name="Igarashi K."/>
            <person name="Jurgens J.A."/>
            <person name="Kallen N."/>
            <person name="Kersten P."/>
            <person name="Kohler A."/>
            <person name="Kuees U."/>
            <person name="Kumar T.K.A."/>
            <person name="Kuo A."/>
            <person name="LaButti K."/>
            <person name="Larrondo L.F."/>
            <person name="Lindquist E."/>
            <person name="Ling A."/>
            <person name="Lombard V."/>
            <person name="Lucas S."/>
            <person name="Lundell T."/>
            <person name="Martin R."/>
            <person name="McLaughlin D.J."/>
            <person name="Morgenstern I."/>
            <person name="Morin E."/>
            <person name="Murat C."/>
            <person name="Nagy L.G."/>
            <person name="Nolan M."/>
            <person name="Ohm R.A."/>
            <person name="Patyshakuliyeva A."/>
            <person name="Rokas A."/>
            <person name="Ruiz-Duenas F.J."/>
            <person name="Sabat G."/>
            <person name="Salamov A."/>
            <person name="Samejima M."/>
            <person name="Schmutz J."/>
            <person name="Slot J.C."/>
            <person name="St John F."/>
            <person name="Stenlid J."/>
            <person name="Sun H."/>
            <person name="Sun S."/>
            <person name="Syed K."/>
            <person name="Tsang A."/>
            <person name="Wiebenga A."/>
            <person name="Young D."/>
            <person name="Pisabarro A."/>
            <person name="Eastwood D.C."/>
            <person name="Martin F."/>
            <person name="Cullen D."/>
            <person name="Grigoriev I.V."/>
            <person name="Hibbett D.S."/>
        </authorList>
    </citation>
    <scope>NUCLEOTIDE SEQUENCE</scope>
    <source>
        <strain evidence="2">FP-58527</strain>
    </source>
</reference>
<dbReference type="OrthoDB" id="2797654at2759"/>
<feature type="non-terminal residue" evidence="1">
    <location>
        <position position="346"/>
    </location>
</feature>
<dbReference type="InParanoid" id="S8EVV3"/>
<proteinExistence type="predicted"/>
<dbReference type="Proteomes" id="UP000015241">
    <property type="component" value="Unassembled WGS sequence"/>
</dbReference>
<dbReference type="eggNOG" id="ENOG502RD13">
    <property type="taxonomic scope" value="Eukaryota"/>
</dbReference>
<dbReference type="EMBL" id="KE504259">
    <property type="protein sequence ID" value="EPS93740.1"/>
    <property type="molecule type" value="Genomic_DNA"/>
</dbReference>
<evidence type="ECO:0000313" key="2">
    <source>
        <dbReference type="Proteomes" id="UP000015241"/>
    </source>
</evidence>
<dbReference type="HOGENOM" id="CLU_803058_0_0_1"/>
<name>S8EVV3_FOMSC</name>
<sequence length="346" mass="38743">SLLYSTLRTWLEYPVAPTSLLQAGFVQILLSSFNTTDILLLQGVWQIYCSPLASLIPHVDRRRTSLGQEDLASFHKDLTALPNPALNQEQLTPIQRWCLQDQDCHLPFRELAAGRHRIMSARGPGHVDNIDRPGALASIFVHRGITFSCAVSHEEKTFFTSLEDFEALVARCRSSPDPRVSNPVYICNQAAYGYRLVKRSEALAPSYFKAEAHYRSVFADEEKEDFMTAYRALHRGVDDNKKRLLPIMGELICFLLAGDLYYSGQVAAPSAEDIGTCAAQMQKGAVNGLRLLHIVANGSDKDGDKAAFILAHSHLQKFLSEEVKSAIQFDPIMVEHSLCKVKRFYK</sequence>
<keyword evidence="2" id="KW-1185">Reference proteome</keyword>
<protein>
    <submittedName>
        <fullName evidence="1">Uncharacterized protein</fullName>
    </submittedName>
</protein>
<evidence type="ECO:0000313" key="1">
    <source>
        <dbReference type="EMBL" id="EPS93740.1"/>
    </source>
</evidence>
<gene>
    <name evidence="1" type="ORF">FOMPIDRAFT_1090092</name>
</gene>
<accession>S8EVV3</accession>
<organism evidence="1 2">
    <name type="scientific">Fomitopsis schrenkii</name>
    <name type="common">Brown rot fungus</name>
    <dbReference type="NCBI Taxonomy" id="2126942"/>
    <lineage>
        <taxon>Eukaryota</taxon>
        <taxon>Fungi</taxon>
        <taxon>Dikarya</taxon>
        <taxon>Basidiomycota</taxon>
        <taxon>Agaricomycotina</taxon>
        <taxon>Agaricomycetes</taxon>
        <taxon>Polyporales</taxon>
        <taxon>Fomitopsis</taxon>
    </lineage>
</organism>
<feature type="non-terminal residue" evidence="1">
    <location>
        <position position="1"/>
    </location>
</feature>